<keyword evidence="2" id="KW-1185">Reference proteome</keyword>
<name>A0A073JY17_9BACI</name>
<evidence type="ECO:0000313" key="1">
    <source>
        <dbReference type="EMBL" id="KEK19196.1"/>
    </source>
</evidence>
<reference evidence="1 2" key="1">
    <citation type="submission" date="2014-06" db="EMBL/GenBank/DDBJ databases">
        <title>Draft genome sequence of Bacillus manliponensis JCM 15802 (MCCC 1A00708).</title>
        <authorList>
            <person name="Lai Q."/>
            <person name="Liu Y."/>
            <person name="Shao Z."/>
        </authorList>
    </citation>
    <scope>NUCLEOTIDE SEQUENCE [LARGE SCALE GENOMIC DNA]</scope>
    <source>
        <strain evidence="1 2">JCM 15802</strain>
    </source>
</reference>
<dbReference type="RefSeq" id="WP_034639551.1">
    <property type="nucleotide sequence ID" value="NZ_CBCSJC010000045.1"/>
</dbReference>
<dbReference type="EMBL" id="JOTN01000009">
    <property type="protein sequence ID" value="KEK19196.1"/>
    <property type="molecule type" value="Genomic_DNA"/>
</dbReference>
<evidence type="ECO:0000313" key="2">
    <source>
        <dbReference type="Proteomes" id="UP000027822"/>
    </source>
</evidence>
<dbReference type="eggNOG" id="ENOG50334N7">
    <property type="taxonomic scope" value="Bacteria"/>
</dbReference>
<dbReference type="AlphaFoldDB" id="A0A073JY17"/>
<sequence length="150" mass="17300">MVITLRNYSKLGSYIVINNSTYFITETKEGDTIVQGVGGFSENGQLVGVYVEDNTLFFLYNGQSFKEPIDDLICTNNYVSKLERCFRINIREQDICNIVYEPFIDPGMIHYDADPEEFDVLLYISGLLKGRDSMRNFIKGMEFTKKQNEN</sequence>
<dbReference type="Proteomes" id="UP000027822">
    <property type="component" value="Unassembled WGS sequence"/>
</dbReference>
<organism evidence="1 2">
    <name type="scientific">Bacillus manliponensis</name>
    <dbReference type="NCBI Taxonomy" id="574376"/>
    <lineage>
        <taxon>Bacteria</taxon>
        <taxon>Bacillati</taxon>
        <taxon>Bacillota</taxon>
        <taxon>Bacilli</taxon>
        <taxon>Bacillales</taxon>
        <taxon>Bacillaceae</taxon>
        <taxon>Bacillus</taxon>
        <taxon>Bacillus cereus group</taxon>
    </lineage>
</organism>
<proteinExistence type="predicted"/>
<accession>A0A073JY17</accession>
<dbReference type="OrthoDB" id="2934779at2"/>
<comment type="caution">
    <text evidence="1">The sequence shown here is derived from an EMBL/GenBank/DDBJ whole genome shotgun (WGS) entry which is preliminary data.</text>
</comment>
<protein>
    <submittedName>
        <fullName evidence="1">Uncharacterized protein</fullName>
    </submittedName>
</protein>
<dbReference type="STRING" id="574376.BAMA_24695"/>
<gene>
    <name evidence="1" type="ORF">BAMA_24695</name>
</gene>